<evidence type="ECO:0000313" key="2">
    <source>
        <dbReference type="Proteomes" id="UP000018417"/>
    </source>
</evidence>
<organism evidence="1 2">
    <name type="scientific">Acinetobacter beijerinckii ANC 3835</name>
    <dbReference type="NCBI Taxonomy" id="1217649"/>
    <lineage>
        <taxon>Bacteria</taxon>
        <taxon>Pseudomonadati</taxon>
        <taxon>Pseudomonadota</taxon>
        <taxon>Gammaproteobacteria</taxon>
        <taxon>Moraxellales</taxon>
        <taxon>Moraxellaceae</taxon>
        <taxon>Acinetobacter</taxon>
    </lineage>
</organism>
<dbReference type="AlphaFoldDB" id="N9E6F7"/>
<sequence length="108" mass="12561">MKKILLICLATLIVGCEKQPEKVDNSSIQKQFDESDKKIEGFLDILDDPNADKELQRKVLCTDYPKIYEQEYLPALLKLSNDEPKEKLIDDFKITTDYYSQKLKIVCD</sequence>
<gene>
    <name evidence="1" type="ORF">F934_01104</name>
</gene>
<dbReference type="EMBL" id="APQK01000010">
    <property type="protein sequence ID" value="ENW05747.1"/>
    <property type="molecule type" value="Genomic_DNA"/>
</dbReference>
<reference evidence="1 2" key="1">
    <citation type="submission" date="2013-02" db="EMBL/GenBank/DDBJ databases">
        <title>The Genome Sequence of Acinetobacter beijerinckii ANC 3835.</title>
        <authorList>
            <consortium name="The Broad Institute Genome Sequencing Platform"/>
            <consortium name="The Broad Institute Genome Sequencing Center for Infectious Disease"/>
            <person name="Cerqueira G."/>
            <person name="Feldgarden M."/>
            <person name="Courvalin P."/>
            <person name="Perichon B."/>
            <person name="Grillot-Courvalin C."/>
            <person name="Clermont D."/>
            <person name="Rocha E."/>
            <person name="Yoon E.-J."/>
            <person name="Nemec A."/>
            <person name="Walker B."/>
            <person name="Young S.K."/>
            <person name="Zeng Q."/>
            <person name="Gargeya S."/>
            <person name="Fitzgerald M."/>
            <person name="Haas B."/>
            <person name="Abouelleil A."/>
            <person name="Alvarado L."/>
            <person name="Arachchi H.M."/>
            <person name="Berlin A.M."/>
            <person name="Chapman S.B."/>
            <person name="Dewar J."/>
            <person name="Goldberg J."/>
            <person name="Griggs A."/>
            <person name="Gujja S."/>
            <person name="Hansen M."/>
            <person name="Howarth C."/>
            <person name="Imamovic A."/>
            <person name="Larimer J."/>
            <person name="McCowan C."/>
            <person name="Murphy C."/>
            <person name="Neiman D."/>
            <person name="Pearson M."/>
            <person name="Priest M."/>
            <person name="Roberts A."/>
            <person name="Saif S."/>
            <person name="Shea T."/>
            <person name="Sisk P."/>
            <person name="Sykes S."/>
            <person name="Wortman J."/>
            <person name="Nusbaum C."/>
            <person name="Birren B."/>
        </authorList>
    </citation>
    <scope>NUCLEOTIDE SEQUENCE [LARGE SCALE GENOMIC DNA]</scope>
    <source>
        <strain evidence="1 2">ANC 3835</strain>
    </source>
</reference>
<comment type="caution">
    <text evidence="1">The sequence shown here is derived from an EMBL/GenBank/DDBJ whole genome shotgun (WGS) entry which is preliminary data.</text>
</comment>
<dbReference type="PATRIC" id="fig|1217649.3.peg.1054"/>
<evidence type="ECO:0000313" key="1">
    <source>
        <dbReference type="EMBL" id="ENW05747.1"/>
    </source>
</evidence>
<protein>
    <recommendedName>
        <fullName evidence="3">Lipoprotein</fullName>
    </recommendedName>
</protein>
<dbReference type="PROSITE" id="PS51257">
    <property type="entry name" value="PROKAR_LIPOPROTEIN"/>
    <property type="match status" value="1"/>
</dbReference>
<dbReference type="OrthoDB" id="6713526at2"/>
<proteinExistence type="predicted"/>
<dbReference type="RefSeq" id="WP_005053033.1">
    <property type="nucleotide sequence ID" value="NZ_KB849759.1"/>
</dbReference>
<dbReference type="HOGENOM" id="CLU_142672_1_0_6"/>
<accession>N9E6F7</accession>
<name>N9E6F7_9GAMM</name>
<evidence type="ECO:0008006" key="3">
    <source>
        <dbReference type="Google" id="ProtNLM"/>
    </source>
</evidence>
<dbReference type="Proteomes" id="UP000018417">
    <property type="component" value="Unassembled WGS sequence"/>
</dbReference>